<reference evidence="1" key="1">
    <citation type="submission" date="2023-04" db="EMBL/GenBank/DDBJ databases">
        <title>Draft Genome sequencing of Naganishia species isolated from polar environments using Oxford Nanopore Technology.</title>
        <authorList>
            <person name="Leo P."/>
            <person name="Venkateswaran K."/>
        </authorList>
    </citation>
    <scope>NUCLEOTIDE SEQUENCE</scope>
    <source>
        <strain evidence="1">MNA-CCFEE 5423</strain>
    </source>
</reference>
<keyword evidence="2" id="KW-1185">Reference proteome</keyword>
<protein>
    <submittedName>
        <fullName evidence="1">Uncharacterized protein</fullName>
    </submittedName>
</protein>
<organism evidence="1 2">
    <name type="scientific">Naganishia friedmannii</name>
    <dbReference type="NCBI Taxonomy" id="89922"/>
    <lineage>
        <taxon>Eukaryota</taxon>
        <taxon>Fungi</taxon>
        <taxon>Dikarya</taxon>
        <taxon>Basidiomycota</taxon>
        <taxon>Agaricomycotina</taxon>
        <taxon>Tremellomycetes</taxon>
        <taxon>Filobasidiales</taxon>
        <taxon>Filobasidiaceae</taxon>
        <taxon>Naganishia</taxon>
    </lineage>
</organism>
<evidence type="ECO:0000313" key="1">
    <source>
        <dbReference type="EMBL" id="KAJ9103111.1"/>
    </source>
</evidence>
<proteinExistence type="predicted"/>
<dbReference type="Proteomes" id="UP001227268">
    <property type="component" value="Unassembled WGS sequence"/>
</dbReference>
<sequence>MESAHKKNSANNAPAASITTDFISNALVSAYIELNFDICSGPLRLLSDVKAGTTPKAADVNSLVAPATSNACALTVLVDDDRQEVYVANTGDARAGQRVTKWGAEPDSQTGFAKNIREKTTGSVTTPIGYWET</sequence>
<evidence type="ECO:0000313" key="2">
    <source>
        <dbReference type="Proteomes" id="UP001227268"/>
    </source>
</evidence>
<dbReference type="EMBL" id="JASBWT010000007">
    <property type="protein sequence ID" value="KAJ9103111.1"/>
    <property type="molecule type" value="Genomic_DNA"/>
</dbReference>
<name>A0ACC2VWE7_9TREE</name>
<comment type="caution">
    <text evidence="1">The sequence shown here is derived from an EMBL/GenBank/DDBJ whole genome shotgun (WGS) entry which is preliminary data.</text>
</comment>
<gene>
    <name evidence="1" type="ORF">QFC21_002533</name>
</gene>
<accession>A0ACC2VWE7</accession>